<proteinExistence type="predicted"/>
<protein>
    <submittedName>
        <fullName evidence="1">Uncharacterized protein</fullName>
    </submittedName>
</protein>
<dbReference type="KEGG" id="vg:54981693"/>
<name>A0A223LHC6_9CAUD</name>
<sequence length="51" mass="6387">MVIKYTWKNYGISFKELMHESDIKEYFHFEEEMLMNQDYEIAQYEDSKPKE</sequence>
<evidence type="ECO:0000313" key="2">
    <source>
        <dbReference type="Proteomes" id="UP000222256"/>
    </source>
</evidence>
<organism evidence="1 2">
    <name type="scientific">Pseudoalteromonas phage J2-1</name>
    <dbReference type="NCBI Taxonomy" id="2023998"/>
    <lineage>
        <taxon>Viruses</taxon>
        <taxon>Duplodnaviria</taxon>
        <taxon>Heunggongvirae</taxon>
        <taxon>Uroviricota</taxon>
        <taxon>Caudoviricetes</taxon>
        <taxon>Qingdaovirus</taxon>
        <taxon>Qingdaovirus J21</taxon>
    </lineage>
</organism>
<reference evidence="1 2" key="1">
    <citation type="submission" date="2017-06" db="EMBL/GenBank/DDBJ databases">
        <title>A Novel Lytic Pseudoalteromonas phage Isolated from Qingdao coast of China.</title>
        <authorList>
            <person name="Li H."/>
        </authorList>
    </citation>
    <scope>NUCLEOTIDE SEQUENCE [LARGE SCALE GENOMIC DNA]</scope>
</reference>
<accession>A0A223LHC6</accession>
<evidence type="ECO:0000313" key="1">
    <source>
        <dbReference type="EMBL" id="ASU03370.1"/>
    </source>
</evidence>
<keyword evidence="2" id="KW-1185">Reference proteome</keyword>
<dbReference type="RefSeq" id="YP_009791511.1">
    <property type="nucleotide sequence ID" value="NC_047839.1"/>
</dbReference>
<dbReference type="Proteomes" id="UP000222256">
    <property type="component" value="Segment"/>
</dbReference>
<dbReference type="GeneID" id="54981693"/>
<dbReference type="EMBL" id="MF370964">
    <property type="protein sequence ID" value="ASU03370.1"/>
    <property type="molecule type" value="Genomic_DNA"/>
</dbReference>